<name>A0ABM1PBN1_DROAR</name>
<reference evidence="2" key="1">
    <citation type="journal article" date="1997" name="Nucleic Acids Res.">
        <title>tRNAscan-SE: a program for improved detection of transfer RNA genes in genomic sequence.</title>
        <authorList>
            <person name="Lowe T.M."/>
            <person name="Eddy S.R."/>
        </authorList>
    </citation>
    <scope>NUCLEOTIDE SEQUENCE [LARGE SCALE GENOMIC DNA]</scope>
</reference>
<evidence type="ECO:0000313" key="3">
    <source>
        <dbReference type="RefSeq" id="XP_017864617.1"/>
    </source>
</evidence>
<dbReference type="Pfam" id="PF06477">
    <property type="entry name" value="DUF1091"/>
    <property type="match status" value="1"/>
</dbReference>
<dbReference type="RefSeq" id="XP_017864617.1">
    <property type="nucleotide sequence ID" value="XM_018009128.1"/>
</dbReference>
<feature type="signal peptide" evidence="1">
    <location>
        <begin position="1"/>
        <end position="18"/>
    </location>
</feature>
<dbReference type="GeneID" id="108614910"/>
<proteinExistence type="predicted"/>
<dbReference type="SMART" id="SM00697">
    <property type="entry name" value="DM8"/>
    <property type="match status" value="1"/>
</dbReference>
<feature type="chain" id="PRO_5045939511" evidence="1">
    <location>
        <begin position="19"/>
        <end position="182"/>
    </location>
</feature>
<gene>
    <name evidence="3" type="primary">LOC108614910</name>
</gene>
<dbReference type="InterPro" id="IPR010512">
    <property type="entry name" value="DUF1091"/>
</dbReference>
<reference evidence="3" key="3">
    <citation type="submission" date="2025-08" db="UniProtKB">
        <authorList>
            <consortium name="RefSeq"/>
        </authorList>
    </citation>
    <scope>IDENTIFICATION</scope>
    <source>
        <tissue evidence="3">Whole organism</tissue>
    </source>
</reference>
<dbReference type="PANTHER" id="PTHR20898">
    <property type="entry name" value="DAEDALUS ON 3-RELATED-RELATED"/>
    <property type="match status" value="1"/>
</dbReference>
<evidence type="ECO:0000256" key="1">
    <source>
        <dbReference type="SAM" id="SignalP"/>
    </source>
</evidence>
<dbReference type="Proteomes" id="UP000694904">
    <property type="component" value="Chromosome 5"/>
</dbReference>
<evidence type="ECO:0000313" key="2">
    <source>
        <dbReference type="Proteomes" id="UP000694904"/>
    </source>
</evidence>
<sequence>MKPITVPLLFAVVFVVLASIDCKPWKSKSRLTNLKCTTYDESFAKFEKCRLNVLGRGIIAGDIYITLLKLPINNIHINWSIWRRYNTYQPFLHNISCNLCELIRNVEKKVTFEVLVLKAIQLHSNLNHTCPYNHDIIVDKLVFTDEMLHSLPLPQGEYKIQLRFMAAKKWKLMVEAFILRDE</sequence>
<reference evidence="2" key="2">
    <citation type="journal article" date="2016" name="G3 (Bethesda)">
        <title>Genome Evolution in Three Species of Cactophilic Drosophila.</title>
        <authorList>
            <person name="Sanchez-Flores A."/>
            <person name="Penazola F."/>
            <person name="Carpinteyro-Ponce J."/>
            <person name="Nazario-Yepiz N."/>
            <person name="Abreu-Goodger C."/>
            <person name="Machado C.A."/>
            <person name="Markow T.A."/>
        </authorList>
    </citation>
    <scope>NUCLEOTIDE SEQUENCE [LARGE SCALE GENOMIC DNA]</scope>
</reference>
<keyword evidence="1" id="KW-0732">Signal</keyword>
<accession>A0ABM1PBN1</accession>
<keyword evidence="2" id="KW-1185">Reference proteome</keyword>
<dbReference type="PANTHER" id="PTHR20898:SF0">
    <property type="entry name" value="DAEDALUS ON 3-RELATED"/>
    <property type="match status" value="1"/>
</dbReference>
<organism evidence="2 3">
    <name type="scientific">Drosophila arizonae</name>
    <name type="common">Fruit fly</name>
    <dbReference type="NCBI Taxonomy" id="7263"/>
    <lineage>
        <taxon>Eukaryota</taxon>
        <taxon>Metazoa</taxon>
        <taxon>Ecdysozoa</taxon>
        <taxon>Arthropoda</taxon>
        <taxon>Hexapoda</taxon>
        <taxon>Insecta</taxon>
        <taxon>Pterygota</taxon>
        <taxon>Neoptera</taxon>
        <taxon>Endopterygota</taxon>
        <taxon>Diptera</taxon>
        <taxon>Brachycera</taxon>
        <taxon>Muscomorpha</taxon>
        <taxon>Ephydroidea</taxon>
        <taxon>Drosophilidae</taxon>
        <taxon>Drosophila</taxon>
    </lineage>
</organism>
<protein>
    <submittedName>
        <fullName evidence="3">Uncharacterized protein LOC108614910</fullName>
    </submittedName>
</protein>